<dbReference type="Proteomes" id="UP001519460">
    <property type="component" value="Unassembled WGS sequence"/>
</dbReference>
<dbReference type="AlphaFoldDB" id="A0ABD0KYC0"/>
<evidence type="ECO:0000313" key="1">
    <source>
        <dbReference type="EMBL" id="KAK7492209.1"/>
    </source>
</evidence>
<comment type="caution">
    <text evidence="1">The sequence shown here is derived from an EMBL/GenBank/DDBJ whole genome shotgun (WGS) entry which is preliminary data.</text>
</comment>
<proteinExistence type="predicted"/>
<name>A0ABD0KYC0_9CAEN</name>
<protein>
    <submittedName>
        <fullName evidence="1">Uncharacterized protein</fullName>
    </submittedName>
</protein>
<sequence length="238" mass="26526">MVGWYSTFGVCKDGSEIARFCSFKKKRCIKGRNWNLHNGKLQPPDHSDLRNVKVKVHPNSNGSLAECEAEMRKVDFAKLVIQTCPELKDFGVACTFIAEVNKDGNVHCAKFPKKKNKTVTGKEFGSKDKGNAGIQTFIREAGCALPTGLKDPEVFAEMLRAKAALREKPSKRICGESLCGGSLAEPGEDCASENSENNKCKRLPRNILMSFALKPSSVWTHHDNIRVFHGRKYDTDEY</sequence>
<organism evidence="1 2">
    <name type="scientific">Batillaria attramentaria</name>
    <dbReference type="NCBI Taxonomy" id="370345"/>
    <lineage>
        <taxon>Eukaryota</taxon>
        <taxon>Metazoa</taxon>
        <taxon>Spiralia</taxon>
        <taxon>Lophotrochozoa</taxon>
        <taxon>Mollusca</taxon>
        <taxon>Gastropoda</taxon>
        <taxon>Caenogastropoda</taxon>
        <taxon>Sorbeoconcha</taxon>
        <taxon>Cerithioidea</taxon>
        <taxon>Batillariidae</taxon>
        <taxon>Batillaria</taxon>
    </lineage>
</organism>
<reference evidence="1 2" key="1">
    <citation type="journal article" date="2023" name="Sci. Data">
        <title>Genome assembly of the Korean intertidal mud-creeper Batillaria attramentaria.</title>
        <authorList>
            <person name="Patra A.K."/>
            <person name="Ho P.T."/>
            <person name="Jun S."/>
            <person name="Lee S.J."/>
            <person name="Kim Y."/>
            <person name="Won Y.J."/>
        </authorList>
    </citation>
    <scope>NUCLEOTIDE SEQUENCE [LARGE SCALE GENOMIC DNA]</scope>
    <source>
        <strain evidence="1">Wonlab-2016</strain>
    </source>
</reference>
<evidence type="ECO:0000313" key="2">
    <source>
        <dbReference type="Proteomes" id="UP001519460"/>
    </source>
</evidence>
<accession>A0ABD0KYC0</accession>
<gene>
    <name evidence="1" type="ORF">BaRGS_00016506</name>
</gene>
<dbReference type="EMBL" id="JACVVK020000105">
    <property type="protein sequence ID" value="KAK7492209.1"/>
    <property type="molecule type" value="Genomic_DNA"/>
</dbReference>
<keyword evidence="2" id="KW-1185">Reference proteome</keyword>